<dbReference type="SUPFAM" id="SSF52540">
    <property type="entry name" value="P-loop containing nucleoside triphosphate hydrolases"/>
    <property type="match status" value="1"/>
</dbReference>
<dbReference type="Gene3D" id="3.40.50.300">
    <property type="entry name" value="P-loop containing nucleotide triphosphate hydrolases"/>
    <property type="match status" value="1"/>
</dbReference>
<dbReference type="EMBL" id="DUTP01000001">
    <property type="protein sequence ID" value="HHX99099.1"/>
    <property type="molecule type" value="Genomic_DNA"/>
</dbReference>
<dbReference type="AlphaFoldDB" id="A0A832QBJ9"/>
<evidence type="ECO:0000313" key="1">
    <source>
        <dbReference type="EMBL" id="HHX99099.1"/>
    </source>
</evidence>
<dbReference type="InterPro" id="IPR027417">
    <property type="entry name" value="P-loop_NTPase"/>
</dbReference>
<proteinExistence type="predicted"/>
<evidence type="ECO:0000313" key="2">
    <source>
        <dbReference type="Proteomes" id="UP000576550"/>
    </source>
</evidence>
<organism evidence="1 2">
    <name type="scientific">Candidatus Dojkabacteria bacterium</name>
    <dbReference type="NCBI Taxonomy" id="2099670"/>
    <lineage>
        <taxon>Bacteria</taxon>
        <taxon>Candidatus Dojkabacteria</taxon>
    </lineage>
</organism>
<protein>
    <recommendedName>
        <fullName evidence="3">DNA polymerase III subunit delta</fullName>
    </recommendedName>
</protein>
<dbReference type="Pfam" id="PF13177">
    <property type="entry name" value="DNA_pol3_delta2"/>
    <property type="match status" value="1"/>
</dbReference>
<dbReference type="Proteomes" id="UP000576550">
    <property type="component" value="Unassembled WGS sequence"/>
</dbReference>
<name>A0A832QBJ9_9BACT</name>
<reference evidence="1 2" key="1">
    <citation type="journal article" date="2020" name="Biotechnol. Biofuels">
        <title>New insights from the biogas microbiome by comprehensive genome-resolved metagenomics of nearly 1600 species originating from multiple anaerobic digesters.</title>
        <authorList>
            <person name="Campanaro S."/>
            <person name="Treu L."/>
            <person name="Rodriguez-R L.M."/>
            <person name="Kovalovszki A."/>
            <person name="Ziels R.M."/>
            <person name="Maus I."/>
            <person name="Zhu X."/>
            <person name="Kougias P.G."/>
            <person name="Basile A."/>
            <person name="Luo G."/>
            <person name="Schluter A."/>
            <person name="Konstantinidis K.T."/>
            <person name="Angelidaki I."/>
        </authorList>
    </citation>
    <scope>NUCLEOTIDE SEQUENCE [LARGE SCALE GENOMIC DNA]</scope>
    <source>
        <strain evidence="1">AS05jafATM_89</strain>
    </source>
</reference>
<accession>A0A832QBJ9</accession>
<comment type="caution">
    <text evidence="1">The sequence shown here is derived from an EMBL/GenBank/DDBJ whole genome shotgun (WGS) entry which is preliminary data.</text>
</comment>
<evidence type="ECO:0008006" key="3">
    <source>
        <dbReference type="Google" id="ProtNLM"/>
    </source>
</evidence>
<sequence>MTYILVNKQEDSKKVTLRKFLKEIFKREITLEELYTNPDIHNLEITDKLSIGIEDVKDFQAKLIYKPFQEEKQVGIIHSSQKLTHEAQNSLLKSLEESGDNTIYILCVDNQRNLLPTIRSRARIIYIKKQENNEEEQEREKEKDFLKKDLVEQFEIAEKASSSRELSIEFINTIEKILREEFEIKIKNGSIEGSKKILEDLKVVGKSREKIVSNCNRRLTLEAMVMQLRI</sequence>
<gene>
    <name evidence="1" type="ORF">GX533_00205</name>
</gene>